<evidence type="ECO:0000313" key="3">
    <source>
        <dbReference type="Proteomes" id="UP000311605"/>
    </source>
</evidence>
<sequence length="268" mass="29226">MFRIYPGFVAAVLVCLLLAPFTGVALQFDSVPQAIRFVVTALALQPAPFNGFSGLPYNSLNGSLWTISYEFRCYIFALVAGSMGLVAKRQLFAAMSIVLVALTSLPLPNTMNGAVAFFTGYPFDMVRFLAAFSVGACFYLYRDRIPLRGDIAACCAAMLLALTAIETFEVAAFVVFGGYLIFWFAFAVKSPGISRINGDDDVSYGVYLYGWPISSSLVYFLGVSSPTLLIVLSLPLAYIAGYLSWIYIERRFTSSKPLRKSSVPNPIG</sequence>
<keyword evidence="1" id="KW-1133">Transmembrane helix</keyword>
<feature type="transmembrane region" description="Helical" evidence="1">
    <location>
        <begin position="60"/>
        <end position="79"/>
    </location>
</feature>
<organism evidence="2 3">
    <name type="scientific">Aliirhizobium smilacinae</name>
    <dbReference type="NCBI Taxonomy" id="1395944"/>
    <lineage>
        <taxon>Bacteria</taxon>
        <taxon>Pseudomonadati</taxon>
        <taxon>Pseudomonadota</taxon>
        <taxon>Alphaproteobacteria</taxon>
        <taxon>Hyphomicrobiales</taxon>
        <taxon>Rhizobiaceae</taxon>
        <taxon>Aliirhizobium</taxon>
    </lineage>
</organism>
<accession>A0A5C4XMK3</accession>
<proteinExistence type="predicted"/>
<name>A0A5C4XMK3_9HYPH</name>
<keyword evidence="3" id="KW-1185">Reference proteome</keyword>
<feature type="transmembrane region" description="Helical" evidence="1">
    <location>
        <begin position="228"/>
        <end position="248"/>
    </location>
</feature>
<reference evidence="2 3" key="1">
    <citation type="submission" date="2019-06" db="EMBL/GenBank/DDBJ databases">
        <title>The draft genome of Rhizobium smilacinae PTYR-5.</title>
        <authorList>
            <person name="Liu L."/>
            <person name="Li L."/>
            <person name="Zhang X."/>
        </authorList>
    </citation>
    <scope>NUCLEOTIDE SEQUENCE [LARGE SCALE GENOMIC DNA]</scope>
    <source>
        <strain evidence="2 3">PTYR-5</strain>
    </source>
</reference>
<keyword evidence="2" id="KW-0012">Acyltransferase</keyword>
<comment type="caution">
    <text evidence="2">The sequence shown here is derived from an EMBL/GenBank/DDBJ whole genome shotgun (WGS) entry which is preliminary data.</text>
</comment>
<dbReference type="EMBL" id="VDMN01000001">
    <property type="protein sequence ID" value="TNM64745.1"/>
    <property type="molecule type" value="Genomic_DNA"/>
</dbReference>
<dbReference type="GO" id="GO:0016746">
    <property type="term" value="F:acyltransferase activity"/>
    <property type="evidence" value="ECO:0007669"/>
    <property type="project" value="UniProtKB-KW"/>
</dbReference>
<keyword evidence="1" id="KW-0472">Membrane</keyword>
<dbReference type="OrthoDB" id="9767863at2"/>
<protein>
    <submittedName>
        <fullName evidence="2">Acyltransferase</fullName>
    </submittedName>
</protein>
<feature type="transmembrane region" description="Helical" evidence="1">
    <location>
        <begin position="171"/>
        <end position="190"/>
    </location>
</feature>
<feature type="transmembrane region" description="Helical" evidence="1">
    <location>
        <begin position="91"/>
        <end position="108"/>
    </location>
</feature>
<evidence type="ECO:0000313" key="2">
    <source>
        <dbReference type="EMBL" id="TNM64745.1"/>
    </source>
</evidence>
<dbReference type="Proteomes" id="UP000311605">
    <property type="component" value="Unassembled WGS sequence"/>
</dbReference>
<keyword evidence="2" id="KW-0808">Transferase</keyword>
<dbReference type="AlphaFoldDB" id="A0A5C4XMK3"/>
<keyword evidence="1" id="KW-0812">Transmembrane</keyword>
<evidence type="ECO:0000256" key="1">
    <source>
        <dbReference type="SAM" id="Phobius"/>
    </source>
</evidence>
<feature type="transmembrane region" description="Helical" evidence="1">
    <location>
        <begin position="120"/>
        <end position="140"/>
    </location>
</feature>
<gene>
    <name evidence="2" type="ORF">FHP24_00050</name>
</gene>